<dbReference type="InterPro" id="IPR036628">
    <property type="entry name" value="Clp_N_dom_sf"/>
</dbReference>
<reference evidence="14" key="1">
    <citation type="submission" date="2022-09" db="EMBL/GenBank/DDBJ databases">
        <title>Complete genome of Ligilactobacillus agilis AM_LB6, isolated from chicken feces.</title>
        <authorList>
            <person name="den Bakker H.C."/>
            <person name="Mann A."/>
        </authorList>
    </citation>
    <scope>NUCLEOTIDE SEQUENCE</scope>
    <source>
        <strain evidence="14">AM_LB6</strain>
    </source>
</reference>
<keyword evidence="3 10" id="KW-0677">Repeat</keyword>
<feature type="domain" description="Clp R" evidence="13">
    <location>
        <begin position="1"/>
        <end position="147"/>
    </location>
</feature>
<dbReference type="GO" id="GO:0034605">
    <property type="term" value="P:cellular response to heat"/>
    <property type="evidence" value="ECO:0007669"/>
    <property type="project" value="TreeGrafter"/>
</dbReference>
<dbReference type="GO" id="GO:0005524">
    <property type="term" value="F:ATP binding"/>
    <property type="evidence" value="ECO:0007669"/>
    <property type="project" value="UniProtKB-UniRule"/>
</dbReference>
<dbReference type="GO" id="GO:0016887">
    <property type="term" value="F:ATP hydrolysis activity"/>
    <property type="evidence" value="ECO:0007669"/>
    <property type="project" value="InterPro"/>
</dbReference>
<keyword evidence="6 12" id="KW-0175">Coiled coil</keyword>
<dbReference type="RefSeq" id="WP_260905114.1">
    <property type="nucleotide sequence ID" value="NZ_CP104396.1"/>
</dbReference>
<dbReference type="Pfam" id="PF07724">
    <property type="entry name" value="AAA_2"/>
    <property type="match status" value="1"/>
</dbReference>
<keyword evidence="12" id="KW-0346">Stress response</keyword>
<keyword evidence="5 11" id="KW-0067">ATP-binding</keyword>
<dbReference type="InterPro" id="IPR019489">
    <property type="entry name" value="Clp_ATPase_C"/>
</dbReference>
<dbReference type="InterPro" id="IPR003959">
    <property type="entry name" value="ATPase_AAA_core"/>
</dbReference>
<dbReference type="Pfam" id="PF17871">
    <property type="entry name" value="AAA_lid_9"/>
    <property type="match status" value="1"/>
</dbReference>
<keyword evidence="7 11" id="KW-0143">Chaperone</keyword>
<dbReference type="Pfam" id="PF00004">
    <property type="entry name" value="AAA"/>
    <property type="match status" value="1"/>
</dbReference>
<evidence type="ECO:0000256" key="3">
    <source>
        <dbReference type="ARBA" id="ARBA00022737"/>
    </source>
</evidence>
<dbReference type="AlphaFoldDB" id="A0A9Q9J688"/>
<dbReference type="Gene3D" id="3.40.50.300">
    <property type="entry name" value="P-loop containing nucleotide triphosphate hydrolases"/>
    <property type="match status" value="3"/>
</dbReference>
<dbReference type="PRINTS" id="PR00300">
    <property type="entry name" value="CLPPROTEASEA"/>
</dbReference>
<dbReference type="InterPro" id="IPR041546">
    <property type="entry name" value="ClpA/ClpB_AAA_lid"/>
</dbReference>
<dbReference type="CDD" id="cd00009">
    <property type="entry name" value="AAA"/>
    <property type="match status" value="1"/>
</dbReference>
<evidence type="ECO:0000256" key="7">
    <source>
        <dbReference type="ARBA" id="ARBA00023186"/>
    </source>
</evidence>
<comment type="subunit">
    <text evidence="12">Homohexamer; The oligomerization is ATP-dependent.</text>
</comment>
<gene>
    <name evidence="12 14" type="primary">clpB</name>
    <name evidence="14" type="ORF">N4562_05180</name>
</gene>
<accession>A0A9Q9J688</accession>
<evidence type="ECO:0000313" key="14">
    <source>
        <dbReference type="EMBL" id="UXC64409.1"/>
    </source>
</evidence>
<keyword evidence="12" id="KW-0963">Cytoplasm</keyword>
<dbReference type="SUPFAM" id="SSF52540">
    <property type="entry name" value="P-loop containing nucleoside triphosphate hydrolases"/>
    <property type="match status" value="2"/>
</dbReference>
<dbReference type="PANTHER" id="PTHR11638:SF18">
    <property type="entry name" value="HEAT SHOCK PROTEIN 104"/>
    <property type="match status" value="1"/>
</dbReference>
<dbReference type="Gene3D" id="1.10.1780.10">
    <property type="entry name" value="Clp, N-terminal domain"/>
    <property type="match status" value="1"/>
</dbReference>
<dbReference type="GO" id="GO:0042026">
    <property type="term" value="P:protein refolding"/>
    <property type="evidence" value="ECO:0007669"/>
    <property type="project" value="UniProtKB-UniRule"/>
</dbReference>
<dbReference type="PANTHER" id="PTHR11638">
    <property type="entry name" value="ATP-DEPENDENT CLP PROTEASE"/>
    <property type="match status" value="1"/>
</dbReference>
<protein>
    <recommendedName>
        <fullName evidence="12">Chaperone protein ClpB</fullName>
    </recommendedName>
</protein>
<dbReference type="SUPFAM" id="SSF81923">
    <property type="entry name" value="Double Clp-N motif"/>
    <property type="match status" value="1"/>
</dbReference>
<dbReference type="InterPro" id="IPR017730">
    <property type="entry name" value="Chaperonin_ClpB"/>
</dbReference>
<dbReference type="FunFam" id="3.40.50.300:FF:000120">
    <property type="entry name" value="ATP-dependent chaperone ClpB"/>
    <property type="match status" value="1"/>
</dbReference>
<dbReference type="EMBL" id="CP104396">
    <property type="protein sequence ID" value="UXC64409.1"/>
    <property type="molecule type" value="Genomic_DNA"/>
</dbReference>
<evidence type="ECO:0000256" key="6">
    <source>
        <dbReference type="ARBA" id="ARBA00023054"/>
    </source>
</evidence>
<comment type="subcellular location">
    <subcellularLocation>
        <location evidence="1 12">Cytoplasm</location>
    </subcellularLocation>
</comment>
<evidence type="ECO:0000313" key="15">
    <source>
        <dbReference type="Proteomes" id="UP001058429"/>
    </source>
</evidence>
<name>A0A9Q9J688_9LACO</name>
<dbReference type="SMART" id="SM01086">
    <property type="entry name" value="ClpB_D2-small"/>
    <property type="match status" value="1"/>
</dbReference>
<dbReference type="SMART" id="SM00382">
    <property type="entry name" value="AAA"/>
    <property type="match status" value="2"/>
</dbReference>
<proteinExistence type="inferred from homology"/>
<dbReference type="FunFam" id="3.40.50.300:FF:000010">
    <property type="entry name" value="Chaperone clpB 1, putative"/>
    <property type="match status" value="1"/>
</dbReference>
<evidence type="ECO:0000256" key="8">
    <source>
        <dbReference type="ARBA" id="ARBA00025613"/>
    </source>
</evidence>
<dbReference type="NCBIfam" id="TIGR03346">
    <property type="entry name" value="chaperone_ClpB"/>
    <property type="match status" value="1"/>
</dbReference>
<organism evidence="14 15">
    <name type="scientific">Ligilactobacillus agilis</name>
    <dbReference type="NCBI Taxonomy" id="1601"/>
    <lineage>
        <taxon>Bacteria</taxon>
        <taxon>Bacillati</taxon>
        <taxon>Bacillota</taxon>
        <taxon>Bacilli</taxon>
        <taxon>Lactobacillales</taxon>
        <taxon>Lactobacillaceae</taxon>
        <taxon>Ligilactobacillus</taxon>
    </lineage>
</organism>
<comment type="function">
    <text evidence="8">Part of a stress-induced multi-chaperone system, it is involved in the recovery of the cell from heat-induced damage, in cooperation with DnaK, DnaJ and GrpE. Acts before DnaK, in the processing of protein aggregates. Protein binding stimulates the ATPase activity; ATP hydrolysis unfolds the denatured protein aggregates, which probably helps expose new hydrophobic binding sites on the surface of ClpB-bound aggregates, contributing to the solubilization and refolding of denatured protein aggregates by DnaK.</text>
</comment>
<dbReference type="InterPro" id="IPR003593">
    <property type="entry name" value="AAA+_ATPase"/>
</dbReference>
<dbReference type="PROSITE" id="PS00871">
    <property type="entry name" value="CLPAB_2"/>
    <property type="match status" value="1"/>
</dbReference>
<dbReference type="InterPro" id="IPR027417">
    <property type="entry name" value="P-loop_NTPase"/>
</dbReference>
<dbReference type="Gene3D" id="1.10.8.60">
    <property type="match status" value="1"/>
</dbReference>
<evidence type="ECO:0000256" key="9">
    <source>
        <dbReference type="ARBA" id="ARBA00026057"/>
    </source>
</evidence>
<keyword evidence="4 11" id="KW-0547">Nucleotide-binding</keyword>
<dbReference type="GeneID" id="75137225"/>
<evidence type="ECO:0000256" key="2">
    <source>
        <dbReference type="ARBA" id="ARBA00008675"/>
    </source>
</evidence>
<dbReference type="InterPro" id="IPR050130">
    <property type="entry name" value="ClpA_ClpB"/>
</dbReference>
<dbReference type="PROSITE" id="PS00870">
    <property type="entry name" value="CLPAB_1"/>
    <property type="match status" value="1"/>
</dbReference>
<evidence type="ECO:0000256" key="10">
    <source>
        <dbReference type="PROSITE-ProRule" id="PRU01251"/>
    </source>
</evidence>
<evidence type="ECO:0000256" key="5">
    <source>
        <dbReference type="ARBA" id="ARBA00022840"/>
    </source>
</evidence>
<dbReference type="GO" id="GO:0005737">
    <property type="term" value="C:cytoplasm"/>
    <property type="evidence" value="ECO:0007669"/>
    <property type="project" value="UniProtKB-SubCell"/>
</dbReference>
<evidence type="ECO:0000256" key="4">
    <source>
        <dbReference type="ARBA" id="ARBA00022741"/>
    </source>
</evidence>
<dbReference type="InterPro" id="IPR018368">
    <property type="entry name" value="ClpA/B_CS1"/>
</dbReference>
<dbReference type="CDD" id="cd19499">
    <property type="entry name" value="RecA-like_ClpB_Hsp104-like"/>
    <property type="match status" value="1"/>
</dbReference>
<evidence type="ECO:0000259" key="13">
    <source>
        <dbReference type="PROSITE" id="PS51903"/>
    </source>
</evidence>
<dbReference type="Pfam" id="PF10431">
    <property type="entry name" value="ClpB_D2-small"/>
    <property type="match status" value="1"/>
</dbReference>
<dbReference type="InterPro" id="IPR028299">
    <property type="entry name" value="ClpA/B_CS2"/>
</dbReference>
<dbReference type="InterPro" id="IPR001270">
    <property type="entry name" value="ClpA/B"/>
</dbReference>
<evidence type="ECO:0000256" key="12">
    <source>
        <dbReference type="RuleBase" id="RU362034"/>
    </source>
</evidence>
<comment type="subunit">
    <text evidence="9">Homohexamer. The oligomerization is ATP-dependent.</text>
</comment>
<dbReference type="FunFam" id="3.40.50.300:FF:000025">
    <property type="entry name" value="ATP-dependent Clp protease subunit"/>
    <property type="match status" value="1"/>
</dbReference>
<evidence type="ECO:0000256" key="11">
    <source>
        <dbReference type="RuleBase" id="RU004432"/>
    </source>
</evidence>
<dbReference type="Proteomes" id="UP001058429">
    <property type="component" value="Chromosome"/>
</dbReference>
<comment type="similarity">
    <text evidence="2 11">Belongs to the ClpA/ClpB family.</text>
</comment>
<evidence type="ECO:0000256" key="1">
    <source>
        <dbReference type="ARBA" id="ARBA00004496"/>
    </source>
</evidence>
<dbReference type="InterPro" id="IPR004176">
    <property type="entry name" value="Clp_R_N"/>
</dbReference>
<dbReference type="PROSITE" id="PS51903">
    <property type="entry name" value="CLP_R"/>
    <property type="match status" value="1"/>
</dbReference>
<dbReference type="Pfam" id="PF02861">
    <property type="entry name" value="Clp_N"/>
    <property type="match status" value="1"/>
</dbReference>
<feature type="coiled-coil region" evidence="12">
    <location>
        <begin position="413"/>
        <end position="493"/>
    </location>
</feature>
<sequence>MNNEQLTQAVQDALAQAQGIAQVRKHQEIDIAHLFKFLIQPGEMARDIYHEAGVDVAKLEAEIDRQLDQIAVVEGNVSYGQNLSSNLYALLQEAEKLRQEFGDDFIAIDTLLVALMTLKYQPLSQYLQKQGLDLAKIKALVLKLRGGEKVTSKNQEEGYKALEKYGVDLVKQVRSGKQDPIIGRDSEIRDVIRILSRKTKNNPVLIGEPGVGKTAIVEGLAQRIVRKDVPENLRDKTIFSLDMGSLIAGAKYRGEFEERLKAVLKEVSKSQGQIILFIDEIHNIVGAGKTEGSMDAGNLLKPMLARGELHLIGATTLDEYRQYVEKDKALERRFQKVIVQEPSVEDTISILRGLKERYEIHHGVKIHDNALVAAATLANRYITDRFLPDKAIDLVDEACAEIRVEMNSVPNELDQANRHLLRLQVEESALKKEDDPASKKRLEEMQAELAQTKEEVQKLKLRWETEKKDIQAISDKKEELDKAHHDLEAATNEADYEEVARLQNAVIPALQKELQTLETANQAEGKLVEESVTQNEIASVISRLTGIPVAKLVESERSKLLNLPASLHQRVIGQDEAVDAVANAVLRARAGLQDPSKPLGSFMFLGPTGVGKTELAKALAENLFDSEKHMVRIDMSEYMEKYSVSRLVGAAPGYVGYEEGGQLTEAVRRNPYTIVLLDEVEKAHPDVFNILLQVLDDGRLTDSQGRTVDFKNTILIMTSNLGSDILLDRANEEAKVDDQTKQAVMQLARQHFKPEFLNRIDDIIMFTPLGLNAIEEIVEKFITQLSKRLANQDISLEISAPAKLWIAKTGYDPAYGARPLERFITNHVETPLAKEIIAGKVMPHSKVTITLGQDNNLIFATETTE</sequence>